<accession>A0A9W8ZTK7</accession>
<dbReference type="Proteomes" id="UP001150238">
    <property type="component" value="Unassembled WGS sequence"/>
</dbReference>
<evidence type="ECO:0000313" key="2">
    <source>
        <dbReference type="EMBL" id="KAJ4466639.1"/>
    </source>
</evidence>
<reference evidence="2" key="1">
    <citation type="submission" date="2022-08" db="EMBL/GenBank/DDBJ databases">
        <authorList>
            <consortium name="DOE Joint Genome Institute"/>
            <person name="Min B."/>
            <person name="Riley R."/>
            <person name="Sierra-Patev S."/>
            <person name="Naranjo-Ortiz M."/>
            <person name="Looney B."/>
            <person name="Konkel Z."/>
            <person name="Slot J.C."/>
            <person name="Sakamoto Y."/>
            <person name="Steenwyk J.L."/>
            <person name="Rokas A."/>
            <person name="Carro J."/>
            <person name="Camarero S."/>
            <person name="Ferreira P."/>
            <person name="Molpeceres G."/>
            <person name="Ruiz-Duenas F.J."/>
            <person name="Serrano A."/>
            <person name="Henrissat B."/>
            <person name="Drula E."/>
            <person name="Hughes K.W."/>
            <person name="Mata J.L."/>
            <person name="Ishikawa N.K."/>
            <person name="Vargas-Isla R."/>
            <person name="Ushijima S."/>
            <person name="Smith C.A."/>
            <person name="Ahrendt S."/>
            <person name="Andreopoulos W."/>
            <person name="He G."/>
            <person name="Labutti K."/>
            <person name="Lipzen A."/>
            <person name="Ng V."/>
            <person name="Sandor L."/>
            <person name="Barry K."/>
            <person name="Martinez A.T."/>
            <person name="Xiao Y."/>
            <person name="Gibbons J.G."/>
            <person name="Terashima K."/>
            <person name="Hibbett D.S."/>
            <person name="Grigoriev I.V."/>
        </authorList>
    </citation>
    <scope>NUCLEOTIDE SEQUENCE</scope>
    <source>
        <strain evidence="2">Sp2 HRB7682 ss15</strain>
    </source>
</reference>
<name>A0A9W8ZTK7_9AGAR</name>
<feature type="region of interest" description="Disordered" evidence="1">
    <location>
        <begin position="50"/>
        <end position="107"/>
    </location>
</feature>
<feature type="compositionally biased region" description="Polar residues" evidence="1">
    <location>
        <begin position="9"/>
        <end position="19"/>
    </location>
</feature>
<feature type="compositionally biased region" description="Basic and acidic residues" evidence="1">
    <location>
        <begin position="88"/>
        <end position="101"/>
    </location>
</feature>
<protein>
    <submittedName>
        <fullName evidence="2">Uncharacterized protein</fullName>
    </submittedName>
</protein>
<feature type="compositionally biased region" description="Polar residues" evidence="1">
    <location>
        <begin position="67"/>
        <end position="77"/>
    </location>
</feature>
<evidence type="ECO:0000256" key="1">
    <source>
        <dbReference type="SAM" id="MobiDB-lite"/>
    </source>
</evidence>
<dbReference type="AlphaFoldDB" id="A0A9W8ZTK7"/>
<feature type="region of interest" description="Disordered" evidence="1">
    <location>
        <begin position="1"/>
        <end position="20"/>
    </location>
</feature>
<proteinExistence type="predicted"/>
<evidence type="ECO:0000313" key="3">
    <source>
        <dbReference type="Proteomes" id="UP001150238"/>
    </source>
</evidence>
<sequence>MLGSLPILQRSNYPPSYQLPTYIIGSKSRIPKIRERKFFISSLLQPANRQLTVSQRCKQRRERKQDPPTTQASTAVARSSRPPCCKQSTKEQGRQKLDNQIRRAVPS</sequence>
<comment type="caution">
    <text evidence="2">The sequence shown here is derived from an EMBL/GenBank/DDBJ whole genome shotgun (WGS) entry which is preliminary data.</text>
</comment>
<gene>
    <name evidence="2" type="ORF">C8J55DRAFT_238129</name>
</gene>
<reference evidence="2" key="2">
    <citation type="journal article" date="2023" name="Proc. Natl. Acad. Sci. U.S.A.">
        <title>A global phylogenomic analysis of the shiitake genus Lentinula.</title>
        <authorList>
            <person name="Sierra-Patev S."/>
            <person name="Min B."/>
            <person name="Naranjo-Ortiz M."/>
            <person name="Looney B."/>
            <person name="Konkel Z."/>
            <person name="Slot J.C."/>
            <person name="Sakamoto Y."/>
            <person name="Steenwyk J.L."/>
            <person name="Rokas A."/>
            <person name="Carro J."/>
            <person name="Camarero S."/>
            <person name="Ferreira P."/>
            <person name="Molpeceres G."/>
            <person name="Ruiz-Duenas F.J."/>
            <person name="Serrano A."/>
            <person name="Henrissat B."/>
            <person name="Drula E."/>
            <person name="Hughes K.W."/>
            <person name="Mata J.L."/>
            <person name="Ishikawa N.K."/>
            <person name="Vargas-Isla R."/>
            <person name="Ushijima S."/>
            <person name="Smith C.A."/>
            <person name="Donoghue J."/>
            <person name="Ahrendt S."/>
            <person name="Andreopoulos W."/>
            <person name="He G."/>
            <person name="LaButti K."/>
            <person name="Lipzen A."/>
            <person name="Ng V."/>
            <person name="Riley R."/>
            <person name="Sandor L."/>
            <person name="Barry K."/>
            <person name="Martinez A.T."/>
            <person name="Xiao Y."/>
            <person name="Gibbons J.G."/>
            <person name="Terashima K."/>
            <person name="Grigoriev I.V."/>
            <person name="Hibbett D."/>
        </authorList>
    </citation>
    <scope>NUCLEOTIDE SEQUENCE</scope>
    <source>
        <strain evidence="2">Sp2 HRB7682 ss15</strain>
    </source>
</reference>
<dbReference type="EMBL" id="JANVFS010000044">
    <property type="protein sequence ID" value="KAJ4466639.1"/>
    <property type="molecule type" value="Genomic_DNA"/>
</dbReference>
<organism evidence="2 3">
    <name type="scientific">Lentinula lateritia</name>
    <dbReference type="NCBI Taxonomy" id="40482"/>
    <lineage>
        <taxon>Eukaryota</taxon>
        <taxon>Fungi</taxon>
        <taxon>Dikarya</taxon>
        <taxon>Basidiomycota</taxon>
        <taxon>Agaricomycotina</taxon>
        <taxon>Agaricomycetes</taxon>
        <taxon>Agaricomycetidae</taxon>
        <taxon>Agaricales</taxon>
        <taxon>Marasmiineae</taxon>
        <taxon>Omphalotaceae</taxon>
        <taxon>Lentinula</taxon>
    </lineage>
</organism>